<evidence type="ECO:0000313" key="1">
    <source>
        <dbReference type="EMBL" id="AFQ25802.1"/>
    </source>
</evidence>
<dbReference type="Gene3D" id="1.10.10.10">
    <property type="entry name" value="Winged helix-like DNA-binding domain superfamily/Winged helix DNA-binding domain"/>
    <property type="match status" value="1"/>
</dbReference>
<dbReference type="RefSeq" id="WP_000661518.1">
    <property type="nucleotide sequence ID" value="NC_018508.1"/>
</dbReference>
<dbReference type="AlphaFoldDB" id="A0A9W3JSB7"/>
<dbReference type="Pfam" id="PF13730">
    <property type="entry name" value="HTH_36"/>
    <property type="match status" value="1"/>
</dbReference>
<dbReference type="SUPFAM" id="SSF46785">
    <property type="entry name" value="Winged helix' DNA-binding domain"/>
    <property type="match status" value="1"/>
</dbReference>
<organism evidence="1 2">
    <name type="scientific">Bacillus thuringiensis HD-789</name>
    <dbReference type="NCBI Taxonomy" id="1217737"/>
    <lineage>
        <taxon>Bacteria</taxon>
        <taxon>Bacillati</taxon>
        <taxon>Bacillota</taxon>
        <taxon>Bacilli</taxon>
        <taxon>Bacillales</taxon>
        <taxon>Bacillaceae</taxon>
        <taxon>Bacillus</taxon>
        <taxon>Bacillus cereus group</taxon>
    </lineage>
</organism>
<gene>
    <name evidence="1" type="ORF">BTF1_07955</name>
</gene>
<dbReference type="InterPro" id="IPR036390">
    <property type="entry name" value="WH_DNA-bd_sf"/>
</dbReference>
<name>A0A9W3JSB7_BACTU</name>
<dbReference type="KEGG" id="btn:BTF1_07955"/>
<dbReference type="EMBL" id="CP003763">
    <property type="protein sequence ID" value="AFQ25802.1"/>
    <property type="molecule type" value="Genomic_DNA"/>
</dbReference>
<dbReference type="Proteomes" id="UP000005257">
    <property type="component" value="Chromosome"/>
</dbReference>
<protein>
    <submittedName>
        <fullName evidence="1">Uncharacterized protein</fullName>
    </submittedName>
</protein>
<proteinExistence type="predicted"/>
<reference evidence="1 2" key="1">
    <citation type="journal article" date="2013" name="Genome Announc.">
        <title>Complete Genome Sequence of Bacillus thuringiensis Serovar Israelensis Strain HD-789.</title>
        <authorList>
            <person name="Doggett N.A."/>
            <person name="Stubben C.J."/>
            <person name="Chertkov O."/>
            <person name="Bruce D.C."/>
            <person name="Detter J.C."/>
            <person name="Johnson S.L."/>
            <person name="Han C.S."/>
        </authorList>
    </citation>
    <scope>NUCLEOTIDE SEQUENCE [LARGE SCALE GENOMIC DNA]</scope>
    <source>
        <strain evidence="1 2">HD-789</strain>
    </source>
</reference>
<evidence type="ECO:0000313" key="2">
    <source>
        <dbReference type="Proteomes" id="UP000005257"/>
    </source>
</evidence>
<dbReference type="InterPro" id="IPR036388">
    <property type="entry name" value="WH-like_DNA-bd_sf"/>
</dbReference>
<accession>A0A9W3JSB7</accession>
<sequence>MKELRKYQSFNSVTEMDKSVQQYIEKYNLSERDLTVLWKIASYSCKFVGVSYLKTDTLADLTGYVRRTVQRSLKSLAEKGIITRHSQYKPVKGGYSASITVINPFESHLEESQCEVAEEPTPECIEESPAHTDTIISKTKSSNNKTYVAHELGLAHLDAIGVPTQFSIAALPYLDVQAVYKLWSKVQMAAKKHAPDLVDTVEIAVSSVRASVLASKVKRVRDFTGYFYGVLAQKLSTAQRSLKCRLFNFLQ</sequence>